<feature type="compositionally biased region" description="Basic and acidic residues" evidence="1">
    <location>
        <begin position="37"/>
        <end position="52"/>
    </location>
</feature>
<evidence type="ECO:0008006" key="4">
    <source>
        <dbReference type="Google" id="ProtNLM"/>
    </source>
</evidence>
<dbReference type="EMBL" id="JANVFO010000004">
    <property type="protein sequence ID" value="KAJ3736625.1"/>
    <property type="molecule type" value="Genomic_DNA"/>
</dbReference>
<comment type="caution">
    <text evidence="2">The sequence shown here is derived from an EMBL/GenBank/DDBJ whole genome shotgun (WGS) entry which is preliminary data.</text>
</comment>
<feature type="region of interest" description="Disordered" evidence="1">
    <location>
        <begin position="33"/>
        <end position="67"/>
    </location>
</feature>
<evidence type="ECO:0000256" key="1">
    <source>
        <dbReference type="SAM" id="MobiDB-lite"/>
    </source>
</evidence>
<dbReference type="Proteomes" id="UP001176059">
    <property type="component" value="Unassembled WGS sequence"/>
</dbReference>
<keyword evidence="3" id="KW-1185">Reference proteome</keyword>
<dbReference type="AlphaFoldDB" id="A0AA38JUZ3"/>
<proteinExistence type="predicted"/>
<name>A0AA38JUZ3_9AGAR</name>
<evidence type="ECO:0000313" key="2">
    <source>
        <dbReference type="EMBL" id="KAJ3736625.1"/>
    </source>
</evidence>
<sequence length="410" mass="44923">MDNNPDPEILPLLLGGTESSKSIPVTTKLTIKITPKTRSDSAKKGSEMHQRPPDSVPETPKRHTIPGAEAAPTKAVWTDTDTFGLLEFLIDNKARAGDGGSYPMMVYNEAAIECNKLRSQGAKKTGTSCKNKFSTFLRPIFKTCLTIDACSGLGGFDTKTGAHVTPESESVWEDLVKKNPTVAQFKHKGWPFWDKMKEILGSPPPRDHRVFRASQTPREATPPPDAPQSPYWDIEDPNANLLDGSQDTIDSGLQSEDDIINDNEPQTPKTQPAVWASKKREATGPPPSTAKKPRLSGGALAIDRISSSMDRFTNAMTDVFALETTAQSQALTSGPAAASAGTPRSNRRALALAQIQEEELTAEECIDLVEMFERDSTLVESYLALTVPKLRETWIKRKLVAFYRDSLDSH</sequence>
<protein>
    <recommendedName>
        <fullName evidence="4">Myb/SANT-like domain-containing protein</fullName>
    </recommendedName>
</protein>
<feature type="region of interest" description="Disordered" evidence="1">
    <location>
        <begin position="198"/>
        <end position="296"/>
    </location>
</feature>
<gene>
    <name evidence="2" type="ORF">DFJ43DRAFT_512332</name>
</gene>
<accession>A0AA38JUZ3</accession>
<organism evidence="2 3">
    <name type="scientific">Lentinula guzmanii</name>
    <dbReference type="NCBI Taxonomy" id="2804957"/>
    <lineage>
        <taxon>Eukaryota</taxon>
        <taxon>Fungi</taxon>
        <taxon>Dikarya</taxon>
        <taxon>Basidiomycota</taxon>
        <taxon>Agaricomycotina</taxon>
        <taxon>Agaricomycetes</taxon>
        <taxon>Agaricomycetidae</taxon>
        <taxon>Agaricales</taxon>
        <taxon>Marasmiineae</taxon>
        <taxon>Omphalotaceae</taxon>
        <taxon>Lentinula</taxon>
    </lineage>
</organism>
<feature type="region of interest" description="Disordered" evidence="1">
    <location>
        <begin position="1"/>
        <end position="20"/>
    </location>
</feature>
<feature type="compositionally biased region" description="Polar residues" evidence="1">
    <location>
        <begin position="243"/>
        <end position="254"/>
    </location>
</feature>
<reference evidence="2" key="2">
    <citation type="journal article" date="2023" name="Proc. Natl. Acad. Sci. U.S.A.">
        <title>A global phylogenomic analysis of the shiitake genus Lentinula.</title>
        <authorList>
            <person name="Sierra-Patev S."/>
            <person name="Min B."/>
            <person name="Naranjo-Ortiz M."/>
            <person name="Looney B."/>
            <person name="Konkel Z."/>
            <person name="Slot J.C."/>
            <person name="Sakamoto Y."/>
            <person name="Steenwyk J.L."/>
            <person name="Rokas A."/>
            <person name="Carro J."/>
            <person name="Camarero S."/>
            <person name="Ferreira P."/>
            <person name="Molpeceres G."/>
            <person name="Ruiz-Duenas F.J."/>
            <person name="Serrano A."/>
            <person name="Henrissat B."/>
            <person name="Drula E."/>
            <person name="Hughes K.W."/>
            <person name="Mata J.L."/>
            <person name="Ishikawa N.K."/>
            <person name="Vargas-Isla R."/>
            <person name="Ushijima S."/>
            <person name="Smith C.A."/>
            <person name="Donoghue J."/>
            <person name="Ahrendt S."/>
            <person name="Andreopoulos W."/>
            <person name="He G."/>
            <person name="LaButti K."/>
            <person name="Lipzen A."/>
            <person name="Ng V."/>
            <person name="Riley R."/>
            <person name="Sandor L."/>
            <person name="Barry K."/>
            <person name="Martinez A.T."/>
            <person name="Xiao Y."/>
            <person name="Gibbons J.G."/>
            <person name="Terashima K."/>
            <person name="Grigoriev I.V."/>
            <person name="Hibbett D."/>
        </authorList>
    </citation>
    <scope>NUCLEOTIDE SEQUENCE</scope>
    <source>
        <strain evidence="2">ET3784</strain>
    </source>
</reference>
<dbReference type="PANTHER" id="PTHR46929">
    <property type="entry name" value="EXPRESSED PROTEIN"/>
    <property type="match status" value="1"/>
</dbReference>
<reference evidence="2" key="1">
    <citation type="submission" date="2022-08" db="EMBL/GenBank/DDBJ databases">
        <authorList>
            <consortium name="DOE Joint Genome Institute"/>
            <person name="Min B."/>
            <person name="Sierra-Patev S."/>
            <person name="Naranjo-Ortiz M."/>
            <person name="Looney B."/>
            <person name="Konkel Z."/>
            <person name="Slot J.C."/>
            <person name="Sakamoto Y."/>
            <person name="Steenwyk J.L."/>
            <person name="Rokas A."/>
            <person name="Carro J."/>
            <person name="Camarero S."/>
            <person name="Ferreira P."/>
            <person name="Molpeceres G."/>
            <person name="Ruiz-duenas F.J."/>
            <person name="Serrano A."/>
            <person name="Henrissat B."/>
            <person name="Drula E."/>
            <person name="Hughes K.W."/>
            <person name="Mata J.L."/>
            <person name="Ishikawa N.K."/>
            <person name="Vargas-Isla R."/>
            <person name="Ushijima S."/>
            <person name="Smith C.A."/>
            <person name="Ahrendt S."/>
            <person name="Andreopoulos W."/>
            <person name="He G."/>
            <person name="LaButti K."/>
            <person name="Lipzen A."/>
            <person name="Ng V."/>
            <person name="Riley R."/>
            <person name="Sandor L."/>
            <person name="Barry K."/>
            <person name="Martinez A.T."/>
            <person name="Xiao Y."/>
            <person name="Gibbons J.G."/>
            <person name="Terashima K."/>
            <person name="Hibbett D.S."/>
            <person name="Grigoriev I.V."/>
        </authorList>
    </citation>
    <scope>NUCLEOTIDE SEQUENCE</scope>
    <source>
        <strain evidence="2">ET3784</strain>
    </source>
</reference>
<dbReference type="PANTHER" id="PTHR46929:SF3">
    <property type="entry name" value="MYB_SANT-LIKE DOMAIN-CONTAINING PROTEIN"/>
    <property type="match status" value="1"/>
</dbReference>
<evidence type="ECO:0000313" key="3">
    <source>
        <dbReference type="Proteomes" id="UP001176059"/>
    </source>
</evidence>